<dbReference type="AlphaFoldDB" id="A0A8H4R539"/>
<evidence type="ECO:0000256" key="2">
    <source>
        <dbReference type="SAM" id="MobiDB-lite"/>
    </source>
</evidence>
<dbReference type="EMBL" id="JAACJL010000002">
    <property type="protein sequence ID" value="KAF4622330.1"/>
    <property type="molecule type" value="Genomic_DNA"/>
</dbReference>
<dbReference type="PANTHER" id="PTHR33096:SF1">
    <property type="entry name" value="CXC1-LIKE CYSTEINE CLUSTER ASSOCIATED WITH KDZ TRANSPOSASES DOMAIN-CONTAINING PROTEIN"/>
    <property type="match status" value="1"/>
</dbReference>
<feature type="region of interest" description="Disordered" evidence="2">
    <location>
        <begin position="102"/>
        <end position="124"/>
    </location>
</feature>
<dbReference type="Proteomes" id="UP000521872">
    <property type="component" value="Unassembled WGS sequence"/>
</dbReference>
<evidence type="ECO:0000313" key="4">
    <source>
        <dbReference type="EMBL" id="KAF4622330.1"/>
    </source>
</evidence>
<feature type="compositionally biased region" description="Basic and acidic residues" evidence="2">
    <location>
        <begin position="1057"/>
        <end position="1070"/>
    </location>
</feature>
<organism evidence="4 5">
    <name type="scientific">Agrocybe pediades</name>
    <dbReference type="NCBI Taxonomy" id="84607"/>
    <lineage>
        <taxon>Eukaryota</taxon>
        <taxon>Fungi</taxon>
        <taxon>Dikarya</taxon>
        <taxon>Basidiomycota</taxon>
        <taxon>Agaricomycotina</taxon>
        <taxon>Agaricomycetes</taxon>
        <taxon>Agaricomycetidae</taxon>
        <taxon>Agaricales</taxon>
        <taxon>Agaricineae</taxon>
        <taxon>Strophariaceae</taxon>
        <taxon>Agrocybe</taxon>
    </lineage>
</organism>
<evidence type="ECO:0000259" key="3">
    <source>
        <dbReference type="Pfam" id="PF18803"/>
    </source>
</evidence>
<protein>
    <recommendedName>
        <fullName evidence="3">CxC2-like cysteine cluster KDZ transposase-associated domain-containing protein</fullName>
    </recommendedName>
</protein>
<dbReference type="Pfam" id="PF18803">
    <property type="entry name" value="CxC2"/>
    <property type="match status" value="1"/>
</dbReference>
<dbReference type="CDD" id="cd19757">
    <property type="entry name" value="Bbox1"/>
    <property type="match status" value="1"/>
</dbReference>
<feature type="compositionally biased region" description="Polar residues" evidence="2">
    <location>
        <begin position="12"/>
        <end position="28"/>
    </location>
</feature>
<gene>
    <name evidence="4" type="ORF">D9613_009070</name>
</gene>
<feature type="compositionally biased region" description="Basic and acidic residues" evidence="2">
    <location>
        <begin position="109"/>
        <end position="124"/>
    </location>
</feature>
<dbReference type="InterPro" id="IPR040521">
    <property type="entry name" value="KDZ"/>
</dbReference>
<accession>A0A8H4R539</accession>
<proteinExistence type="predicted"/>
<dbReference type="InterPro" id="IPR041457">
    <property type="entry name" value="CxC2_KDZ-assoc"/>
</dbReference>
<feature type="coiled-coil region" evidence="1">
    <location>
        <begin position="860"/>
        <end position="887"/>
    </location>
</feature>
<comment type="caution">
    <text evidence="4">The sequence shown here is derived from an EMBL/GenBank/DDBJ whole genome shotgun (WGS) entry which is preliminary data.</text>
</comment>
<feature type="region of interest" description="Disordered" evidence="2">
    <location>
        <begin position="1057"/>
        <end position="1080"/>
    </location>
</feature>
<name>A0A8H4R539_9AGAR</name>
<evidence type="ECO:0000313" key="5">
    <source>
        <dbReference type="Proteomes" id="UP000521872"/>
    </source>
</evidence>
<feature type="domain" description="CxC2-like cysteine cluster KDZ transposase-associated" evidence="3">
    <location>
        <begin position="208"/>
        <end position="315"/>
    </location>
</feature>
<keyword evidence="5" id="KW-1185">Reference proteome</keyword>
<evidence type="ECO:0000256" key="1">
    <source>
        <dbReference type="SAM" id="Coils"/>
    </source>
</evidence>
<sequence length="1080" mass="123979">MKPSSLKRRNTKQNNFKSIARPKQSQTEAVAVPHKHVIVKVSNIASTVTKRIISVFKPSRNIWDSLYGDQANEHHSNSVDLMDYPEVYADDLAMESTLQELDNSSATTHAEDVHPKKRARTDGDNPLKEWARIAQDHDLHEILRMEGRGDFSDRTLCYKCELLPAVYRCVDCEKVEMFCRDCVVQDHQGLPLHRIQKWNERFFERSTLKELGLRVQLGHFTGEACANPEKSAGKGFTVIHSNGIHDIALDYCGCEKAQPRTVQLLRRFWYPATGVFPQTAATVQVLKSYRLLAFEAKTSTYEFYNSLARLTDNTGLLKHKERYHEFMRMYRQWCILSMAKRAGRGHDEKGITATSPGECAVLCPACPQPEKNMPSDWKEAPPSKKWLYSLFLAIDANFRLTRRHVSTEERDPSLMDGWSFFVKHQPYAAHLKKYWKIPQPKSTCVNHNAVNNADTEVRGKAVTGAGTVDCARHDMKRPCAFGDLQKGERYLNMDYIFFSSLCDTALQQLVISYDIACQWHKNIWDRTKILPEHLRLSTAIEKTTFLVPKFHIGAHIAECNLNFSFNLTKGTGTSDGEAPERGWSHSNALATSTREMAPGFRRETLDSHFNDWNWKKVVGLGGSLLKKMDVAIPALIARTKDFVEFETEIAESDIEMFRVQVEAWEGDITKPNPYEQSMKCITEKEIRLELANEAAAEAKALDAGPSSQLDTHPSVFIAEGLDLERQQIHLKKEAAGLSLHPTVTQLRKLQESVNRLQRRISNWMATQAMYMPYAVTLRQKLKDAVDSESEPAVIKVQDIPLFLPSALVLSDPCDLKLRYYEWKLRKGQAFGALHDIRRKLRLKSYHIKMKMRFSRGVAQNTRSNDTINQIEEQLKEATVKYRTAYKAIRVLDPHIPLSQDRSWAKSIQELKDEDLRGMSEGKPGESAGKQSISWIWRIEGVAIGDHDEQLKEALRIEWCRARARAMRLNEEVELVQEEMRRVLAFLEWQAKWWSSRPDGSEWESQPVPAISEGMRAYKYRQAALREALQDQFKKSWEGVPKAVEECMKEIDEIRENERRVRNERARREEQEGPIGVDNLV</sequence>
<reference evidence="4 5" key="1">
    <citation type="submission" date="2019-12" db="EMBL/GenBank/DDBJ databases">
        <authorList>
            <person name="Floudas D."/>
            <person name="Bentzer J."/>
            <person name="Ahren D."/>
            <person name="Johansson T."/>
            <person name="Persson P."/>
            <person name="Tunlid A."/>
        </authorList>
    </citation>
    <scope>NUCLEOTIDE SEQUENCE [LARGE SCALE GENOMIC DNA]</scope>
    <source>
        <strain evidence="4 5">CBS 102.39</strain>
    </source>
</reference>
<keyword evidence="1" id="KW-0175">Coiled coil</keyword>
<feature type="compositionally biased region" description="Basic residues" evidence="2">
    <location>
        <begin position="1"/>
        <end position="11"/>
    </location>
</feature>
<dbReference type="Pfam" id="PF18758">
    <property type="entry name" value="KDZ"/>
    <property type="match status" value="1"/>
</dbReference>
<dbReference type="PANTHER" id="PTHR33096">
    <property type="entry name" value="CXC2 DOMAIN-CONTAINING PROTEIN"/>
    <property type="match status" value="1"/>
</dbReference>
<feature type="region of interest" description="Disordered" evidence="2">
    <location>
        <begin position="1"/>
        <end position="28"/>
    </location>
</feature>